<comment type="caution">
    <text evidence="2">The sequence shown here is derived from an EMBL/GenBank/DDBJ whole genome shotgun (WGS) entry which is preliminary data.</text>
</comment>
<sequence length="118" mass="13766">MGLLWFYIVVVLAISDEIHSLVMWRFLNNFYTIFGGLVNEIVSSNLQSWLIHEGLEAVFHFFVLSLVFFSLEIGFLAALIHFLIDVSHSLTIRNMKWLEHRALHFVVESLFFIAIFGF</sequence>
<gene>
    <name evidence="2" type="ORF">MBCUT_07680</name>
</gene>
<reference evidence="2 3" key="1">
    <citation type="submission" date="2016-04" db="EMBL/GenBank/DDBJ databases">
        <title>Genome sequence of Methanobrevibacter cuticularis DSM 11139.</title>
        <authorList>
            <person name="Poehlein A."/>
            <person name="Seedorf H."/>
            <person name="Daniel R."/>
        </authorList>
    </citation>
    <scope>NUCLEOTIDE SEQUENCE [LARGE SCALE GENOMIC DNA]</scope>
    <source>
        <strain evidence="2 3">DSM 11139</strain>
    </source>
</reference>
<proteinExistence type="predicted"/>
<dbReference type="EMBL" id="LWMW01000090">
    <property type="protein sequence ID" value="KZX16534.1"/>
    <property type="molecule type" value="Genomic_DNA"/>
</dbReference>
<name>A0A166EDF5_9EURY</name>
<keyword evidence="1" id="KW-1133">Transmembrane helix</keyword>
<feature type="transmembrane region" description="Helical" evidence="1">
    <location>
        <begin position="101"/>
        <end position="117"/>
    </location>
</feature>
<keyword evidence="1" id="KW-0812">Transmembrane</keyword>
<organism evidence="2 3">
    <name type="scientific">Methanobrevibacter cuticularis</name>
    <dbReference type="NCBI Taxonomy" id="47311"/>
    <lineage>
        <taxon>Archaea</taxon>
        <taxon>Methanobacteriati</taxon>
        <taxon>Methanobacteriota</taxon>
        <taxon>Methanomada group</taxon>
        <taxon>Methanobacteria</taxon>
        <taxon>Methanobacteriales</taxon>
        <taxon>Methanobacteriaceae</taxon>
        <taxon>Methanobrevibacter</taxon>
    </lineage>
</organism>
<dbReference type="PATRIC" id="fig|47311.3.peg.850"/>
<dbReference type="Proteomes" id="UP000077275">
    <property type="component" value="Unassembled WGS sequence"/>
</dbReference>
<keyword evidence="1" id="KW-0472">Membrane</keyword>
<feature type="transmembrane region" description="Helical" evidence="1">
    <location>
        <begin position="57"/>
        <end position="80"/>
    </location>
</feature>
<accession>A0A166EDF5</accession>
<dbReference type="RefSeq" id="WP_067259122.1">
    <property type="nucleotide sequence ID" value="NZ_LWMW01000090.1"/>
</dbReference>
<keyword evidence="3" id="KW-1185">Reference proteome</keyword>
<protein>
    <submittedName>
        <fullName evidence="2">Uncharacterized protein</fullName>
    </submittedName>
</protein>
<dbReference type="OrthoDB" id="80113at2157"/>
<evidence type="ECO:0000256" key="1">
    <source>
        <dbReference type="SAM" id="Phobius"/>
    </source>
</evidence>
<evidence type="ECO:0000313" key="2">
    <source>
        <dbReference type="EMBL" id="KZX16534.1"/>
    </source>
</evidence>
<dbReference type="AlphaFoldDB" id="A0A166EDF5"/>
<evidence type="ECO:0000313" key="3">
    <source>
        <dbReference type="Proteomes" id="UP000077275"/>
    </source>
</evidence>